<comment type="caution">
    <text evidence="1">The sequence shown here is derived from an EMBL/GenBank/DDBJ whole genome shotgun (WGS) entry which is preliminary data.</text>
</comment>
<dbReference type="InterPro" id="IPR058060">
    <property type="entry name" value="HYC_CC_PP"/>
</dbReference>
<dbReference type="RefSeq" id="WP_344927645.1">
    <property type="nucleotide sequence ID" value="NZ_BAABCW010000009.1"/>
</dbReference>
<organism evidence="1 2">
    <name type="scientific">Aquimarina addita</name>
    <dbReference type="NCBI Taxonomy" id="870485"/>
    <lineage>
        <taxon>Bacteria</taxon>
        <taxon>Pseudomonadati</taxon>
        <taxon>Bacteroidota</taxon>
        <taxon>Flavobacteriia</taxon>
        <taxon>Flavobacteriales</taxon>
        <taxon>Flavobacteriaceae</taxon>
        <taxon>Aquimarina</taxon>
    </lineage>
</organism>
<dbReference type="EMBL" id="BAABCW010000009">
    <property type="protein sequence ID" value="GAA3509977.1"/>
    <property type="molecule type" value="Genomic_DNA"/>
</dbReference>
<sequence>MQSTFQKIASLLLAFLLVFSTVSFTVKKHYCGRFLVDIAVFSSAKDCGMNKMNSSDHLEMDFEKASCCKDEVQTIEGQNECKFSFDQLEIPQQQFLAVFCNSYTIACLTRERIAFGYEEYAPPERILDIQVLYETFLI</sequence>
<name>A0ABP6UJX8_9FLAO</name>
<dbReference type="NCBIfam" id="NF047658">
    <property type="entry name" value="HYC_CC_PP"/>
    <property type="match status" value="1"/>
</dbReference>
<dbReference type="Pfam" id="PF26622">
    <property type="entry name" value="DUF8199"/>
    <property type="match status" value="1"/>
</dbReference>
<evidence type="ECO:0000313" key="1">
    <source>
        <dbReference type="EMBL" id="GAA3509977.1"/>
    </source>
</evidence>
<dbReference type="Proteomes" id="UP001500459">
    <property type="component" value="Unassembled WGS sequence"/>
</dbReference>
<keyword evidence="2" id="KW-1185">Reference proteome</keyword>
<protein>
    <submittedName>
        <fullName evidence="1">Uncharacterized protein</fullName>
    </submittedName>
</protein>
<reference evidence="2" key="1">
    <citation type="journal article" date="2019" name="Int. J. Syst. Evol. Microbiol.">
        <title>The Global Catalogue of Microorganisms (GCM) 10K type strain sequencing project: providing services to taxonomists for standard genome sequencing and annotation.</title>
        <authorList>
            <consortium name="The Broad Institute Genomics Platform"/>
            <consortium name="The Broad Institute Genome Sequencing Center for Infectious Disease"/>
            <person name="Wu L."/>
            <person name="Ma J."/>
        </authorList>
    </citation>
    <scope>NUCLEOTIDE SEQUENCE [LARGE SCALE GENOMIC DNA]</scope>
    <source>
        <strain evidence="2">JCM 17106</strain>
    </source>
</reference>
<accession>A0ABP6UJX8</accession>
<gene>
    <name evidence="1" type="ORF">GCM10022393_23710</name>
</gene>
<evidence type="ECO:0000313" key="2">
    <source>
        <dbReference type="Proteomes" id="UP001500459"/>
    </source>
</evidence>
<proteinExistence type="predicted"/>
<dbReference type="InterPro" id="IPR058512">
    <property type="entry name" value="DUF8199"/>
</dbReference>